<evidence type="ECO:0000313" key="3">
    <source>
        <dbReference type="Proteomes" id="UP001177670"/>
    </source>
</evidence>
<sequence>MTILESVSGGGFFRRDNIILTVSMSYDVRVRVFEIELEEWLLTSSTLTSPRRRHRSEKSSLKRSTALEQLLENLQDQFVDPLLLLVTGTGIVVSITQMRNRVRSTPTKKFTGVLRANERDDGPKRAQVPRLPSGLEIQLADVQERHQVDDTPPHR</sequence>
<comment type="caution">
    <text evidence="2">The sequence shown here is derived from an EMBL/GenBank/DDBJ whole genome shotgun (WGS) entry which is preliminary data.</text>
</comment>
<reference evidence="2" key="1">
    <citation type="submission" date="2021-10" db="EMBL/GenBank/DDBJ databases">
        <title>Melipona bicolor Genome sequencing and assembly.</title>
        <authorList>
            <person name="Araujo N.S."/>
            <person name="Arias M.C."/>
        </authorList>
    </citation>
    <scope>NUCLEOTIDE SEQUENCE</scope>
    <source>
        <strain evidence="2">USP_2M_L1-L4_2017</strain>
        <tissue evidence="2">Whole body</tissue>
    </source>
</reference>
<dbReference type="Proteomes" id="UP001177670">
    <property type="component" value="Unassembled WGS sequence"/>
</dbReference>
<name>A0AA40G1G4_9HYME</name>
<accession>A0AA40G1G4</accession>
<gene>
    <name evidence="2" type="ORF">K0M31_019927</name>
</gene>
<evidence type="ECO:0000313" key="2">
    <source>
        <dbReference type="EMBL" id="KAK1128778.1"/>
    </source>
</evidence>
<evidence type="ECO:0000256" key="1">
    <source>
        <dbReference type="SAM" id="MobiDB-lite"/>
    </source>
</evidence>
<feature type="region of interest" description="Disordered" evidence="1">
    <location>
        <begin position="117"/>
        <end position="155"/>
    </location>
</feature>
<dbReference type="EMBL" id="JAHYIQ010000009">
    <property type="protein sequence ID" value="KAK1128778.1"/>
    <property type="molecule type" value="Genomic_DNA"/>
</dbReference>
<dbReference type="AlphaFoldDB" id="A0AA40G1G4"/>
<feature type="compositionally biased region" description="Basic and acidic residues" evidence="1">
    <location>
        <begin position="142"/>
        <end position="155"/>
    </location>
</feature>
<organism evidence="2 3">
    <name type="scientific">Melipona bicolor</name>
    <dbReference type="NCBI Taxonomy" id="60889"/>
    <lineage>
        <taxon>Eukaryota</taxon>
        <taxon>Metazoa</taxon>
        <taxon>Ecdysozoa</taxon>
        <taxon>Arthropoda</taxon>
        <taxon>Hexapoda</taxon>
        <taxon>Insecta</taxon>
        <taxon>Pterygota</taxon>
        <taxon>Neoptera</taxon>
        <taxon>Endopterygota</taxon>
        <taxon>Hymenoptera</taxon>
        <taxon>Apocrita</taxon>
        <taxon>Aculeata</taxon>
        <taxon>Apoidea</taxon>
        <taxon>Anthophila</taxon>
        <taxon>Apidae</taxon>
        <taxon>Melipona</taxon>
    </lineage>
</organism>
<protein>
    <submittedName>
        <fullName evidence="2">Uncharacterized protein</fullName>
    </submittedName>
</protein>
<proteinExistence type="predicted"/>
<keyword evidence="3" id="KW-1185">Reference proteome</keyword>